<proteinExistence type="inferred from homology"/>
<organism evidence="20 21">
    <name type="scientific">Acetobacter okinawensis</name>
    <dbReference type="NCBI Taxonomy" id="1076594"/>
    <lineage>
        <taxon>Bacteria</taxon>
        <taxon>Pseudomonadati</taxon>
        <taxon>Pseudomonadota</taxon>
        <taxon>Alphaproteobacteria</taxon>
        <taxon>Acetobacterales</taxon>
        <taxon>Acetobacteraceae</taxon>
        <taxon>Acetobacter</taxon>
    </lineage>
</organism>
<feature type="transmembrane region" description="Helical" evidence="19">
    <location>
        <begin position="97"/>
        <end position="118"/>
    </location>
</feature>
<evidence type="ECO:0000313" key="21">
    <source>
        <dbReference type="Proteomes" id="UP000194931"/>
    </source>
</evidence>
<evidence type="ECO:0000256" key="11">
    <source>
        <dbReference type="ARBA" id="ARBA00022692"/>
    </source>
</evidence>
<dbReference type="STRING" id="1236501.GCA_000613865_02499"/>
<reference evidence="21" key="1">
    <citation type="submission" date="2014-06" db="EMBL/GenBank/DDBJ databases">
        <authorList>
            <person name="Winans N.J."/>
            <person name="Newell P.D."/>
            <person name="Douglas A.E."/>
        </authorList>
    </citation>
    <scope>NUCLEOTIDE SEQUENCE [LARGE SCALE GENOMIC DNA]</scope>
</reference>
<comment type="caution">
    <text evidence="20">The sequence shown here is derived from an EMBL/GenBank/DDBJ whole genome shotgun (WGS) entry which is preliminary data.</text>
</comment>
<dbReference type="AlphaFoldDB" id="A0A252BXL3"/>
<keyword evidence="8" id="KW-1003">Cell membrane</keyword>
<evidence type="ECO:0000256" key="9">
    <source>
        <dbReference type="ARBA" id="ARBA00022516"/>
    </source>
</evidence>
<dbReference type="GO" id="GO:0004605">
    <property type="term" value="F:phosphatidate cytidylyltransferase activity"/>
    <property type="evidence" value="ECO:0007669"/>
    <property type="project" value="UniProtKB-EC"/>
</dbReference>
<dbReference type="PROSITE" id="PS01315">
    <property type="entry name" value="CDS"/>
    <property type="match status" value="1"/>
</dbReference>
<evidence type="ECO:0000256" key="7">
    <source>
        <dbReference type="ARBA" id="ARBA00019373"/>
    </source>
</evidence>
<evidence type="ECO:0000256" key="12">
    <source>
        <dbReference type="ARBA" id="ARBA00022695"/>
    </source>
</evidence>
<keyword evidence="17" id="KW-1208">Phospholipid metabolism</keyword>
<comment type="catalytic activity">
    <reaction evidence="1 18">
        <text>a 1,2-diacyl-sn-glycero-3-phosphate + CTP + H(+) = a CDP-1,2-diacyl-sn-glycerol + diphosphate</text>
        <dbReference type="Rhea" id="RHEA:16229"/>
        <dbReference type="ChEBI" id="CHEBI:15378"/>
        <dbReference type="ChEBI" id="CHEBI:33019"/>
        <dbReference type="ChEBI" id="CHEBI:37563"/>
        <dbReference type="ChEBI" id="CHEBI:58332"/>
        <dbReference type="ChEBI" id="CHEBI:58608"/>
        <dbReference type="EC" id="2.7.7.41"/>
    </reaction>
</comment>
<keyword evidence="15 19" id="KW-0472">Membrane</keyword>
<evidence type="ECO:0000256" key="4">
    <source>
        <dbReference type="ARBA" id="ARBA00005189"/>
    </source>
</evidence>
<dbReference type="eggNOG" id="COG4589">
    <property type="taxonomic scope" value="Bacteria"/>
</dbReference>
<comment type="pathway">
    <text evidence="3 18">Phospholipid metabolism; CDP-diacylglycerol biosynthesis; CDP-diacylglycerol from sn-glycerol 3-phosphate: step 3/3.</text>
</comment>
<dbReference type="EMBL" id="JOPJ01000004">
    <property type="protein sequence ID" value="OUJ13616.1"/>
    <property type="molecule type" value="Genomic_DNA"/>
</dbReference>
<dbReference type="RefSeq" id="WP_180539273.1">
    <property type="nucleotide sequence ID" value="NZ_JOPJ01000004.1"/>
</dbReference>
<evidence type="ECO:0000256" key="13">
    <source>
        <dbReference type="ARBA" id="ARBA00022989"/>
    </source>
</evidence>
<evidence type="ECO:0000256" key="16">
    <source>
        <dbReference type="ARBA" id="ARBA00023209"/>
    </source>
</evidence>
<evidence type="ECO:0000256" key="1">
    <source>
        <dbReference type="ARBA" id="ARBA00001698"/>
    </source>
</evidence>
<keyword evidence="12 18" id="KW-0548">Nucleotidyltransferase</keyword>
<keyword evidence="14" id="KW-0443">Lipid metabolism</keyword>
<evidence type="ECO:0000256" key="17">
    <source>
        <dbReference type="ARBA" id="ARBA00023264"/>
    </source>
</evidence>
<comment type="pathway">
    <text evidence="4">Lipid metabolism.</text>
</comment>
<sequence length="276" mass="27639">MTGGGQSSAWRDLRPRVLSALVMVVVAGGCIGLGGIAYTLMVLLAMGGMAAEAAGLFRLRVQSLRGGLYVLWAVCAGLSAAAGHWGYFILFCISACVFGAPLCAVMSVIIMAGTALLWLRQDSVWPVLFVVAVVVASDTSAYMAGRMIGGPKLAPRISPGKTRSGALGGLVGAVLMGGAVALLSGFGGAGSALVWGGLLGLSAQTGDLVESAMKRALGVKDSGKLLPGHGGLLDRFDGLVIAAPVAAAISLAVPGAPFWSAGLHDLVHALVAGMPG</sequence>
<keyword evidence="11 18" id="KW-0812">Transmembrane</keyword>
<dbReference type="EC" id="2.7.7.41" evidence="6 18"/>
<evidence type="ECO:0000256" key="15">
    <source>
        <dbReference type="ARBA" id="ARBA00023136"/>
    </source>
</evidence>
<name>A0A252BXL3_9PROT</name>
<protein>
    <recommendedName>
        <fullName evidence="7 18">Phosphatidate cytidylyltransferase</fullName>
        <ecNumber evidence="6 18">2.7.7.41</ecNumber>
    </recommendedName>
</protein>
<keyword evidence="13 19" id="KW-1133">Transmembrane helix</keyword>
<dbReference type="Proteomes" id="UP000194931">
    <property type="component" value="Unassembled WGS sequence"/>
</dbReference>
<evidence type="ECO:0000256" key="2">
    <source>
        <dbReference type="ARBA" id="ARBA00004651"/>
    </source>
</evidence>
<dbReference type="Pfam" id="PF01148">
    <property type="entry name" value="CTP_transf_1"/>
    <property type="match status" value="1"/>
</dbReference>
<keyword evidence="16" id="KW-0594">Phospholipid biosynthesis</keyword>
<gene>
    <name evidence="20" type="ORF">HK26_07640</name>
</gene>
<evidence type="ECO:0000313" key="20">
    <source>
        <dbReference type="EMBL" id="OUJ13616.1"/>
    </source>
</evidence>
<dbReference type="PANTHER" id="PTHR46382:SF1">
    <property type="entry name" value="PHOSPHATIDATE CYTIDYLYLTRANSFERASE"/>
    <property type="match status" value="1"/>
</dbReference>
<keyword evidence="9" id="KW-0444">Lipid biosynthesis</keyword>
<feature type="transmembrane region" description="Helical" evidence="19">
    <location>
        <begin position="69"/>
        <end position="90"/>
    </location>
</feature>
<dbReference type="GO" id="GO:0005886">
    <property type="term" value="C:plasma membrane"/>
    <property type="evidence" value="ECO:0007669"/>
    <property type="project" value="UniProtKB-SubCell"/>
</dbReference>
<evidence type="ECO:0000256" key="3">
    <source>
        <dbReference type="ARBA" id="ARBA00005119"/>
    </source>
</evidence>
<evidence type="ECO:0000256" key="10">
    <source>
        <dbReference type="ARBA" id="ARBA00022679"/>
    </source>
</evidence>
<evidence type="ECO:0000256" key="19">
    <source>
        <dbReference type="SAM" id="Phobius"/>
    </source>
</evidence>
<accession>A0A252BXL3</accession>
<dbReference type="PANTHER" id="PTHR46382">
    <property type="entry name" value="PHOSPHATIDATE CYTIDYLYLTRANSFERASE"/>
    <property type="match status" value="1"/>
</dbReference>
<feature type="transmembrane region" description="Helical" evidence="19">
    <location>
        <begin position="165"/>
        <end position="186"/>
    </location>
</feature>
<evidence type="ECO:0000256" key="18">
    <source>
        <dbReference type="RuleBase" id="RU003938"/>
    </source>
</evidence>
<dbReference type="GO" id="GO:0016024">
    <property type="term" value="P:CDP-diacylglycerol biosynthetic process"/>
    <property type="evidence" value="ECO:0007669"/>
    <property type="project" value="UniProtKB-UniPathway"/>
</dbReference>
<keyword evidence="21" id="KW-1185">Reference proteome</keyword>
<feature type="transmembrane region" description="Helical" evidence="19">
    <location>
        <begin position="21"/>
        <end position="49"/>
    </location>
</feature>
<dbReference type="InterPro" id="IPR000374">
    <property type="entry name" value="PC_trans"/>
</dbReference>
<evidence type="ECO:0000256" key="6">
    <source>
        <dbReference type="ARBA" id="ARBA00012487"/>
    </source>
</evidence>
<evidence type="ECO:0000256" key="8">
    <source>
        <dbReference type="ARBA" id="ARBA00022475"/>
    </source>
</evidence>
<feature type="transmembrane region" description="Helical" evidence="19">
    <location>
        <begin position="124"/>
        <end position="144"/>
    </location>
</feature>
<evidence type="ECO:0000256" key="14">
    <source>
        <dbReference type="ARBA" id="ARBA00023098"/>
    </source>
</evidence>
<keyword evidence="10 18" id="KW-0808">Transferase</keyword>
<evidence type="ECO:0000256" key="5">
    <source>
        <dbReference type="ARBA" id="ARBA00010185"/>
    </source>
</evidence>
<comment type="similarity">
    <text evidence="5 18">Belongs to the CDS family.</text>
</comment>
<comment type="subcellular location">
    <subcellularLocation>
        <location evidence="2">Cell membrane</location>
        <topology evidence="2">Multi-pass membrane protein</topology>
    </subcellularLocation>
</comment>
<dbReference type="UniPathway" id="UPA00557">
    <property type="reaction ID" value="UER00614"/>
</dbReference>